<feature type="region of interest" description="Disordered" evidence="1">
    <location>
        <begin position="1"/>
        <end position="42"/>
    </location>
</feature>
<accession>C2E7V0</accession>
<reference evidence="2 3" key="1">
    <citation type="submission" date="2009-01" db="EMBL/GenBank/DDBJ databases">
        <authorList>
            <person name="Qin X."/>
            <person name="Bachman B."/>
            <person name="Battles P."/>
            <person name="Bell A."/>
            <person name="Bess C."/>
            <person name="Bickham C."/>
            <person name="Chaboub L."/>
            <person name="Chen D."/>
            <person name="Coyle M."/>
            <person name="Deiros D.R."/>
            <person name="Dinh H."/>
            <person name="Forbes L."/>
            <person name="Fowler G."/>
            <person name="Francisco L."/>
            <person name="Fu Q."/>
            <person name="Gubbala S."/>
            <person name="Hale W."/>
            <person name="Han Y."/>
            <person name="Hemphill L."/>
            <person name="Highlander S.K."/>
            <person name="Hirani K."/>
            <person name="Hogues M."/>
            <person name="Jackson L."/>
            <person name="Jakkamsetti A."/>
            <person name="Javaid M."/>
            <person name="Jiang H."/>
            <person name="Korchina V."/>
            <person name="Kovar C."/>
            <person name="Lara F."/>
            <person name="Lee S."/>
            <person name="Mata R."/>
            <person name="Mathew T."/>
            <person name="Moen C."/>
            <person name="Morales K."/>
            <person name="Munidasa M."/>
            <person name="Nazareth L."/>
            <person name="Ngo R."/>
            <person name="Nguyen L."/>
            <person name="Okwuonu G."/>
            <person name="Ongeri F."/>
            <person name="Patil S."/>
            <person name="Petrosino J."/>
            <person name="Pham C."/>
            <person name="Pham P."/>
            <person name="Pu L.-L."/>
            <person name="Puazo M."/>
            <person name="Raj R."/>
            <person name="Reid J."/>
            <person name="Rouhana J."/>
            <person name="Saada N."/>
            <person name="Shang Y."/>
            <person name="Simmons D."/>
            <person name="Thornton R."/>
            <person name="Warren J."/>
            <person name="Weissenberger G."/>
            <person name="Zhang J."/>
            <person name="Zhang L."/>
            <person name="Zhou C."/>
            <person name="Zhu D."/>
            <person name="Muzny D."/>
            <person name="Worley K."/>
            <person name="Gibbs R."/>
        </authorList>
    </citation>
    <scope>NUCLEOTIDE SEQUENCE [LARGE SCALE GENOMIC DNA]</scope>
    <source>
        <strain evidence="2 3">ATCC 33200</strain>
    </source>
</reference>
<dbReference type="EMBL" id="ACGR01000046">
    <property type="protein sequence ID" value="EEJ59042.1"/>
    <property type="molecule type" value="Genomic_DNA"/>
</dbReference>
<evidence type="ECO:0000313" key="2">
    <source>
        <dbReference type="EMBL" id="EEJ59042.1"/>
    </source>
</evidence>
<proteinExistence type="predicted"/>
<dbReference type="Proteomes" id="UP000003491">
    <property type="component" value="Unassembled WGS sequence"/>
</dbReference>
<dbReference type="AlphaFoldDB" id="C2E7V0"/>
<gene>
    <name evidence="2" type="ORF">HMPREF0528_1824</name>
</gene>
<comment type="caution">
    <text evidence="2">The sequence shown here is derived from an EMBL/GenBank/DDBJ whole genome shotgun (WGS) entry which is preliminary data.</text>
</comment>
<evidence type="ECO:0000313" key="3">
    <source>
        <dbReference type="Proteomes" id="UP000003491"/>
    </source>
</evidence>
<evidence type="ECO:0000256" key="1">
    <source>
        <dbReference type="SAM" id="MobiDB-lite"/>
    </source>
</evidence>
<protein>
    <submittedName>
        <fullName evidence="2">Uncharacterized protein</fullName>
    </submittedName>
</protein>
<sequence>STLKTEYNQKQKTETIEKNRLKSDREERETQLEIGQVEKGAW</sequence>
<feature type="non-terminal residue" evidence="2">
    <location>
        <position position="1"/>
    </location>
</feature>
<organism evidence="2 3">
    <name type="scientific">Lactobacillus johnsonii ATCC 33200</name>
    <dbReference type="NCBI Taxonomy" id="525330"/>
    <lineage>
        <taxon>Bacteria</taxon>
        <taxon>Bacillati</taxon>
        <taxon>Bacillota</taxon>
        <taxon>Bacilli</taxon>
        <taxon>Lactobacillales</taxon>
        <taxon>Lactobacillaceae</taxon>
        <taxon>Lactobacillus</taxon>
    </lineage>
</organism>
<name>C2E7V0_LACJH</name>
<feature type="compositionally biased region" description="Basic and acidic residues" evidence="1">
    <location>
        <begin position="7"/>
        <end position="31"/>
    </location>
</feature>
<dbReference type="HOGENOM" id="CLU_3243911_0_0_9"/>